<proteinExistence type="predicted"/>
<evidence type="ECO:0000256" key="1">
    <source>
        <dbReference type="SAM" id="Coils"/>
    </source>
</evidence>
<sequence>MTLESNTIIDIIQMYSPFILVANTVIILILLIALLIINSKLKKLNKKYKKFMNGSDNKNIEQLLMDNINLSNDVTLKNKEIENRVSCLERNLQHCVQKVGVIRYNAFDDVGSDLSFSIALLDDYDNGVVISGIYSRESSTTYAKKIVNGTSKYVLSAEELQAISESKKMNY</sequence>
<feature type="coiled-coil region" evidence="1">
    <location>
        <begin position="71"/>
        <end position="98"/>
    </location>
</feature>
<evidence type="ECO:0000313" key="3">
    <source>
        <dbReference type="EMBL" id="RXE57819.1"/>
    </source>
</evidence>
<dbReference type="AlphaFoldDB" id="A0A4V1K1S6"/>
<keyword evidence="4" id="KW-1185">Reference proteome</keyword>
<reference evidence="4" key="1">
    <citation type="submission" date="2018-11" db="EMBL/GenBank/DDBJ databases">
        <title>Genome sequencing of a novel mesophilic and cellulolytic organism within the genus Hungateiclostridium.</title>
        <authorList>
            <person name="Rettenmaier R."/>
            <person name="Liebl W."/>
            <person name="Zverlov V."/>
        </authorList>
    </citation>
    <scope>NUCLEOTIDE SEQUENCE [LARGE SCALE GENOMIC DNA]</scope>
    <source>
        <strain evidence="4">N2K1</strain>
    </source>
</reference>
<comment type="caution">
    <text evidence="3">The sequence shown here is derived from an EMBL/GenBank/DDBJ whole genome shotgun (WGS) entry which is preliminary data.</text>
</comment>
<dbReference type="Proteomes" id="UP000289166">
    <property type="component" value="Unassembled WGS sequence"/>
</dbReference>
<organism evidence="3 4">
    <name type="scientific">Acetivibrio mesophilus</name>
    <dbReference type="NCBI Taxonomy" id="2487273"/>
    <lineage>
        <taxon>Bacteria</taxon>
        <taxon>Bacillati</taxon>
        <taxon>Bacillota</taxon>
        <taxon>Clostridia</taxon>
        <taxon>Eubacteriales</taxon>
        <taxon>Oscillospiraceae</taxon>
        <taxon>Acetivibrio</taxon>
    </lineage>
</organism>
<dbReference type="RefSeq" id="WP_128706433.1">
    <property type="nucleotide sequence ID" value="NZ_RLII01000034.1"/>
</dbReference>
<evidence type="ECO:0000256" key="2">
    <source>
        <dbReference type="SAM" id="Phobius"/>
    </source>
</evidence>
<evidence type="ECO:0000313" key="4">
    <source>
        <dbReference type="Proteomes" id="UP000289166"/>
    </source>
</evidence>
<dbReference type="InterPro" id="IPR027981">
    <property type="entry name" value="DUF4446"/>
</dbReference>
<accession>A0A4V1K1S6</accession>
<name>A0A4V1K1S6_9FIRM</name>
<dbReference type="OrthoDB" id="5244042at2"/>
<keyword evidence="2" id="KW-0472">Membrane</keyword>
<keyword evidence="2" id="KW-0812">Transmembrane</keyword>
<feature type="transmembrane region" description="Helical" evidence="2">
    <location>
        <begin position="12"/>
        <end position="37"/>
    </location>
</feature>
<dbReference type="EMBL" id="RLII01000034">
    <property type="protein sequence ID" value="RXE57819.1"/>
    <property type="molecule type" value="Genomic_DNA"/>
</dbReference>
<keyword evidence="1" id="KW-0175">Coiled coil</keyword>
<keyword evidence="2" id="KW-1133">Transmembrane helix</keyword>
<dbReference type="Pfam" id="PF14584">
    <property type="entry name" value="DUF4446"/>
    <property type="match status" value="1"/>
</dbReference>
<gene>
    <name evidence="3" type="ORF">EFD62_15630</name>
</gene>
<protein>
    <submittedName>
        <fullName evidence="3">DUF4446 family protein</fullName>
    </submittedName>
</protein>